<name>A0A9X4KR13_9BACL</name>
<feature type="region of interest" description="Disordered" evidence="1">
    <location>
        <begin position="1"/>
        <end position="35"/>
    </location>
</feature>
<gene>
    <name evidence="2" type="ORF">OMP40_03945</name>
</gene>
<reference evidence="2" key="1">
    <citation type="submission" date="2022-10" db="EMBL/GenBank/DDBJ databases">
        <title>Comparative genomic analysis of Cohnella hashimotonis sp. nov., isolated from the International Space Station.</title>
        <authorList>
            <person name="Simpson A."/>
            <person name="Venkateswaran K."/>
        </authorList>
    </citation>
    <scope>NUCLEOTIDE SEQUENCE</scope>
    <source>
        <strain evidence="2">DSM 28161</strain>
    </source>
</reference>
<dbReference type="AlphaFoldDB" id="A0A9X4KR13"/>
<protein>
    <submittedName>
        <fullName evidence="2">Uncharacterized protein</fullName>
    </submittedName>
</protein>
<accession>A0A9X4KR13</accession>
<dbReference type="Proteomes" id="UP001153404">
    <property type="component" value="Unassembled WGS sequence"/>
</dbReference>
<dbReference type="EMBL" id="JAPDIA010000002">
    <property type="protein sequence ID" value="MDG0808636.1"/>
    <property type="molecule type" value="Genomic_DNA"/>
</dbReference>
<dbReference type="RefSeq" id="WP_277529328.1">
    <property type="nucleotide sequence ID" value="NZ_JAPDIA010000002.1"/>
</dbReference>
<evidence type="ECO:0000256" key="1">
    <source>
        <dbReference type="SAM" id="MobiDB-lite"/>
    </source>
</evidence>
<sequence length="87" mass="10113">MSEDQPSADRTEARRLQWQRKERRGRRSCARGRSCGRSSSWRAAVRPASRPRWVSFDTELTGVTRLRLSELETNGLDHARIAEIRCE</sequence>
<keyword evidence="3" id="KW-1185">Reference proteome</keyword>
<feature type="compositionally biased region" description="Basic residues" evidence="1">
    <location>
        <begin position="17"/>
        <end position="30"/>
    </location>
</feature>
<organism evidence="2 3">
    <name type="scientific">Cohnella rhizosphaerae</name>
    <dbReference type="NCBI Taxonomy" id="1457232"/>
    <lineage>
        <taxon>Bacteria</taxon>
        <taxon>Bacillati</taxon>
        <taxon>Bacillota</taxon>
        <taxon>Bacilli</taxon>
        <taxon>Bacillales</taxon>
        <taxon>Paenibacillaceae</taxon>
        <taxon>Cohnella</taxon>
    </lineage>
</organism>
<evidence type="ECO:0000313" key="3">
    <source>
        <dbReference type="Proteomes" id="UP001153404"/>
    </source>
</evidence>
<evidence type="ECO:0000313" key="2">
    <source>
        <dbReference type="EMBL" id="MDG0808636.1"/>
    </source>
</evidence>
<proteinExistence type="predicted"/>
<comment type="caution">
    <text evidence="2">The sequence shown here is derived from an EMBL/GenBank/DDBJ whole genome shotgun (WGS) entry which is preliminary data.</text>
</comment>